<dbReference type="EMBL" id="FSSB01000009">
    <property type="protein sequence ID" value="SIO93610.1"/>
    <property type="molecule type" value="Genomic_DNA"/>
</dbReference>
<keyword evidence="1" id="KW-0472">Membrane</keyword>
<evidence type="ECO:0000313" key="3">
    <source>
        <dbReference type="Proteomes" id="UP000184774"/>
    </source>
</evidence>
<name>A0A1N6M2K1_9VIBR</name>
<dbReference type="Proteomes" id="UP000184774">
    <property type="component" value="Unassembled WGS sequence"/>
</dbReference>
<proteinExistence type="predicted"/>
<sequence>MRPFILTKPLIELFISFFAFFHTFILLFAYY</sequence>
<organism evidence="2 3">
    <name type="scientific">Vibrio spartinae</name>
    <dbReference type="NCBI Taxonomy" id="1918945"/>
    <lineage>
        <taxon>Bacteria</taxon>
        <taxon>Pseudomonadati</taxon>
        <taxon>Pseudomonadota</taxon>
        <taxon>Gammaproteobacteria</taxon>
        <taxon>Vibrionales</taxon>
        <taxon>Vibrionaceae</taxon>
        <taxon>Vibrio</taxon>
    </lineage>
</organism>
<accession>A0A1N6M2K1</accession>
<feature type="transmembrane region" description="Helical" evidence="1">
    <location>
        <begin position="12"/>
        <end position="30"/>
    </location>
</feature>
<protein>
    <submittedName>
        <fullName evidence="2">Uncharacterized protein</fullName>
    </submittedName>
</protein>
<reference evidence="2 3" key="1">
    <citation type="submission" date="2016-12" db="EMBL/GenBank/DDBJ databases">
        <authorList>
            <person name="Song W.-J."/>
            <person name="Kurnit D.M."/>
        </authorList>
    </citation>
    <scope>NUCLEOTIDE SEQUENCE [LARGE SCALE GENOMIC DNA]</scope>
    <source>
        <strain evidence="2 3">CECT 9026</strain>
    </source>
</reference>
<dbReference type="AlphaFoldDB" id="A0A1N6M2K1"/>
<evidence type="ECO:0000313" key="2">
    <source>
        <dbReference type="EMBL" id="SIO93610.1"/>
    </source>
</evidence>
<keyword evidence="1" id="KW-1133">Transmembrane helix</keyword>
<evidence type="ECO:0000256" key="1">
    <source>
        <dbReference type="SAM" id="Phobius"/>
    </source>
</evidence>
<gene>
    <name evidence="2" type="ORF">VSP9026_01280</name>
</gene>
<keyword evidence="1" id="KW-0812">Transmembrane</keyword>